<evidence type="ECO:0000313" key="2">
    <source>
        <dbReference type="Proteomes" id="UP000274822"/>
    </source>
</evidence>
<organism evidence="1 2">
    <name type="scientific">Jimgerdemannia flammicorona</name>
    <dbReference type="NCBI Taxonomy" id="994334"/>
    <lineage>
        <taxon>Eukaryota</taxon>
        <taxon>Fungi</taxon>
        <taxon>Fungi incertae sedis</taxon>
        <taxon>Mucoromycota</taxon>
        <taxon>Mucoromycotina</taxon>
        <taxon>Endogonomycetes</taxon>
        <taxon>Endogonales</taxon>
        <taxon>Endogonaceae</taxon>
        <taxon>Jimgerdemannia</taxon>
    </lineage>
</organism>
<dbReference type="Proteomes" id="UP000274822">
    <property type="component" value="Unassembled WGS sequence"/>
</dbReference>
<comment type="caution">
    <text evidence="1">The sequence shown here is derived from an EMBL/GenBank/DDBJ whole genome shotgun (WGS) entry which is preliminary data.</text>
</comment>
<proteinExistence type="predicted"/>
<sequence length="62" mass="7068">MVQVQKKLPMVMETIQRFLKRRSGMTGSLAQKASMAKKMPRETPAAQKQETTIALEMRIFKG</sequence>
<reference evidence="1 2" key="1">
    <citation type="journal article" date="2018" name="New Phytol.">
        <title>Phylogenomics of Endogonaceae and evolution of mycorrhizas within Mucoromycota.</title>
        <authorList>
            <person name="Chang Y."/>
            <person name="Desiro A."/>
            <person name="Na H."/>
            <person name="Sandor L."/>
            <person name="Lipzen A."/>
            <person name="Clum A."/>
            <person name="Barry K."/>
            <person name="Grigoriev I.V."/>
            <person name="Martin F.M."/>
            <person name="Stajich J.E."/>
            <person name="Smith M.E."/>
            <person name="Bonito G."/>
            <person name="Spatafora J.W."/>
        </authorList>
    </citation>
    <scope>NUCLEOTIDE SEQUENCE [LARGE SCALE GENOMIC DNA]</scope>
    <source>
        <strain evidence="1 2">AD002</strain>
    </source>
</reference>
<dbReference type="EMBL" id="RBNJ01000940">
    <property type="protein sequence ID" value="RUS33787.1"/>
    <property type="molecule type" value="Genomic_DNA"/>
</dbReference>
<dbReference type="AlphaFoldDB" id="A0A433QVP3"/>
<name>A0A433QVP3_9FUNG</name>
<protein>
    <submittedName>
        <fullName evidence="1">Uncharacterized protein</fullName>
    </submittedName>
</protein>
<gene>
    <name evidence="1" type="ORF">BC938DRAFT_483948</name>
</gene>
<keyword evidence="2" id="KW-1185">Reference proteome</keyword>
<evidence type="ECO:0000313" key="1">
    <source>
        <dbReference type="EMBL" id="RUS33787.1"/>
    </source>
</evidence>
<accession>A0A433QVP3</accession>